<keyword evidence="10" id="KW-1185">Reference proteome</keyword>
<dbReference type="AlphaFoldDB" id="A0A9R1C8V3"/>
<dbReference type="InterPro" id="IPR038333">
    <property type="entry name" value="T1MK-like_N_sf"/>
</dbReference>
<keyword evidence="6" id="KW-0680">Restriction system</keyword>
<dbReference type="InterPro" id="IPR002052">
    <property type="entry name" value="DNA_methylase_N6_adenine_CS"/>
</dbReference>
<evidence type="ECO:0000313" key="9">
    <source>
        <dbReference type="EMBL" id="GJG58156.1"/>
    </source>
</evidence>
<proteinExistence type="inferred from homology"/>
<evidence type="ECO:0000259" key="8">
    <source>
        <dbReference type="Pfam" id="PF02384"/>
    </source>
</evidence>
<dbReference type="SUPFAM" id="SSF53335">
    <property type="entry name" value="S-adenosyl-L-methionine-dependent methyltransferases"/>
    <property type="match status" value="1"/>
</dbReference>
<dbReference type="Proteomes" id="UP000825483">
    <property type="component" value="Unassembled WGS sequence"/>
</dbReference>
<reference evidence="9" key="1">
    <citation type="journal article" date="2022" name="Int. J. Syst. Evol. Microbiol.">
        <title>Prevotella lacticifex sp. nov., isolated from the rumen of cows.</title>
        <authorList>
            <person name="Shinkai T."/>
            <person name="Ikeyama N."/>
            <person name="Kumagai M."/>
            <person name="Ohmori H."/>
            <person name="Sakamoto M."/>
            <person name="Ohkuma M."/>
            <person name="Mitsumori M."/>
        </authorList>
    </citation>
    <scope>NUCLEOTIDE SEQUENCE</scope>
    <source>
        <strain evidence="9">R5076</strain>
    </source>
</reference>
<keyword evidence="3 9" id="KW-0489">Methyltransferase</keyword>
<dbReference type="GO" id="GO:0009007">
    <property type="term" value="F:site-specific DNA-methyltransferase (adenine-specific) activity"/>
    <property type="evidence" value="ECO:0007669"/>
    <property type="project" value="UniProtKB-EC"/>
</dbReference>
<gene>
    <name evidence="9" type="ORF">PRLR5076_10070</name>
</gene>
<dbReference type="PROSITE" id="PS00092">
    <property type="entry name" value="N6_MTASE"/>
    <property type="match status" value="1"/>
</dbReference>
<dbReference type="PANTHER" id="PTHR42933">
    <property type="entry name" value="SLR6095 PROTEIN"/>
    <property type="match status" value="1"/>
</dbReference>
<evidence type="ECO:0000256" key="5">
    <source>
        <dbReference type="ARBA" id="ARBA00022691"/>
    </source>
</evidence>
<feature type="domain" description="DNA methylase adenine-specific" evidence="8">
    <location>
        <begin position="183"/>
        <end position="500"/>
    </location>
</feature>
<comment type="catalytic activity">
    <reaction evidence="7">
        <text>a 2'-deoxyadenosine in DNA + S-adenosyl-L-methionine = an N(6)-methyl-2'-deoxyadenosine in DNA + S-adenosyl-L-homocysteine + H(+)</text>
        <dbReference type="Rhea" id="RHEA:15197"/>
        <dbReference type="Rhea" id="RHEA-COMP:12418"/>
        <dbReference type="Rhea" id="RHEA-COMP:12419"/>
        <dbReference type="ChEBI" id="CHEBI:15378"/>
        <dbReference type="ChEBI" id="CHEBI:57856"/>
        <dbReference type="ChEBI" id="CHEBI:59789"/>
        <dbReference type="ChEBI" id="CHEBI:90615"/>
        <dbReference type="ChEBI" id="CHEBI:90616"/>
        <dbReference type="EC" id="2.1.1.72"/>
    </reaction>
</comment>
<dbReference type="GeneID" id="72467934"/>
<evidence type="ECO:0000313" key="10">
    <source>
        <dbReference type="Proteomes" id="UP000825483"/>
    </source>
</evidence>
<comment type="caution">
    <text evidence="9">The sequence shown here is derived from an EMBL/GenBank/DDBJ whole genome shotgun (WGS) entry which is preliminary data.</text>
</comment>
<dbReference type="Pfam" id="PF02384">
    <property type="entry name" value="N6_Mtase"/>
    <property type="match status" value="1"/>
</dbReference>
<evidence type="ECO:0000256" key="2">
    <source>
        <dbReference type="ARBA" id="ARBA00011900"/>
    </source>
</evidence>
<organism evidence="9 10">
    <name type="scientific">Prevotella lacticifex</name>
    <dbReference type="NCBI Taxonomy" id="2854755"/>
    <lineage>
        <taxon>Bacteria</taxon>
        <taxon>Pseudomonadati</taxon>
        <taxon>Bacteroidota</taxon>
        <taxon>Bacteroidia</taxon>
        <taxon>Bacteroidales</taxon>
        <taxon>Prevotellaceae</taxon>
        <taxon>Prevotella</taxon>
    </lineage>
</organism>
<dbReference type="PRINTS" id="PR00507">
    <property type="entry name" value="N12N6MTFRASE"/>
</dbReference>
<sequence>MSTSDIIKKTEDLIDALRATCGNNGLSGDGNEYKIVVQMFLYKFLNDKFGYELKHIQNEEYRSRFNEAAHWESAYTAMTDEEREDVWDYLPADTPKLKPEHLIANLYNRMNEGDFSSVFDNTMVSLGQLNADKFSVKTSGKSSVALLESLTNYVTDPDKRDDFARALINNLTTFNFEDIFHQKYDFFSTVFEYLVSDYNKDSGKYGEYFTPHAVATIMARLLVSPDETIHSAATCDPTAGTGTLVMALAHQIGEANCSIFTQDQSQKSTTMLRLNLILNNLVSSLPNVIQGDSLIDWGHERKDGTFDKMFDYVVSNPPFKEDFSQTVTNAAFKNTDRFFAGIPNVPKGDKQKMEIYLVFIQHILYILKDTGKAAVVVPTGFLTASAKIPLAIRKKLVDKGWLRGVVSMPSNIFANTGTNVSVVFIDKGKKDDKVILIDASKLGTTEKVDKNQRTVLSTADEDKIVNTFRNMEDVDDFSKVVSLDEIKEKKYSFSAGQYFDIKIDYVDITEEEFNRRMTEYKSTLAKQFEESHKLEEEIMKQLASLKFNEDVKGE</sequence>
<comment type="similarity">
    <text evidence="1">Belongs to the N(4)/N(6)-methyltransferase family.</text>
</comment>
<dbReference type="Gene3D" id="1.20.1260.30">
    <property type="match status" value="1"/>
</dbReference>
<accession>A0A9R1C8V3</accession>
<dbReference type="InterPro" id="IPR003356">
    <property type="entry name" value="DNA_methylase_A-5"/>
</dbReference>
<keyword evidence="4" id="KW-0808">Transferase</keyword>
<dbReference type="PANTHER" id="PTHR42933:SF1">
    <property type="entry name" value="SITE-SPECIFIC DNA-METHYLTRANSFERASE (ADENINE-SPECIFIC)"/>
    <property type="match status" value="1"/>
</dbReference>
<evidence type="ECO:0000256" key="7">
    <source>
        <dbReference type="ARBA" id="ARBA00047942"/>
    </source>
</evidence>
<keyword evidence="5" id="KW-0949">S-adenosyl-L-methionine</keyword>
<dbReference type="GO" id="GO:0032259">
    <property type="term" value="P:methylation"/>
    <property type="evidence" value="ECO:0007669"/>
    <property type="project" value="UniProtKB-KW"/>
</dbReference>
<dbReference type="EC" id="2.1.1.72" evidence="2"/>
<evidence type="ECO:0000256" key="3">
    <source>
        <dbReference type="ARBA" id="ARBA00022603"/>
    </source>
</evidence>
<dbReference type="GO" id="GO:0008170">
    <property type="term" value="F:N-methyltransferase activity"/>
    <property type="evidence" value="ECO:0007669"/>
    <property type="project" value="InterPro"/>
</dbReference>
<name>A0A9R1C8V3_9BACT</name>
<evidence type="ECO:0000256" key="1">
    <source>
        <dbReference type="ARBA" id="ARBA00006594"/>
    </source>
</evidence>
<evidence type="ECO:0000256" key="6">
    <source>
        <dbReference type="ARBA" id="ARBA00022747"/>
    </source>
</evidence>
<protein>
    <recommendedName>
        <fullName evidence="2">site-specific DNA-methyltransferase (adenine-specific)</fullName>
        <ecNumber evidence="2">2.1.1.72</ecNumber>
    </recommendedName>
</protein>
<dbReference type="RefSeq" id="WP_223929863.1">
    <property type="nucleotide sequence ID" value="NZ_BPTU01000003.1"/>
</dbReference>
<dbReference type="Gene3D" id="3.40.50.150">
    <property type="entry name" value="Vaccinia Virus protein VP39"/>
    <property type="match status" value="1"/>
</dbReference>
<dbReference type="InterPro" id="IPR051537">
    <property type="entry name" value="DNA_Adenine_Mtase"/>
</dbReference>
<evidence type="ECO:0000256" key="4">
    <source>
        <dbReference type="ARBA" id="ARBA00022679"/>
    </source>
</evidence>
<dbReference type="EMBL" id="BPUB01000001">
    <property type="protein sequence ID" value="GJG58156.1"/>
    <property type="molecule type" value="Genomic_DNA"/>
</dbReference>
<dbReference type="GO" id="GO:0009307">
    <property type="term" value="P:DNA restriction-modification system"/>
    <property type="evidence" value="ECO:0007669"/>
    <property type="project" value="UniProtKB-KW"/>
</dbReference>
<dbReference type="InterPro" id="IPR029063">
    <property type="entry name" value="SAM-dependent_MTases_sf"/>
</dbReference>
<dbReference type="GO" id="GO:0003677">
    <property type="term" value="F:DNA binding"/>
    <property type="evidence" value="ECO:0007669"/>
    <property type="project" value="InterPro"/>
</dbReference>